<dbReference type="InterPro" id="IPR029204">
    <property type="entry name" value="CNRIP1"/>
</dbReference>
<dbReference type="AlphaFoldDB" id="A0ABD0JI85"/>
<dbReference type="Proteomes" id="UP001519460">
    <property type="component" value="Unassembled WGS sequence"/>
</dbReference>
<sequence length="168" mass="19279">MDAEHFKVRVSVLQWPSRAPVYHKPDGQRFAHPNTLKLRANHSYLVETLISPAKTLTSLAIHGQTLFLSQIQEDRHHRDHRKYSALWHTSGYDVNKDRTRTYIPIMFEFKGGAMMLATVQCKVYPGDGDGGHWQWGQALHAVELECSSPPDGTYVDVIRDSFVSRRTY</sequence>
<name>A0ABD0JI85_9CAEN</name>
<accession>A0ABD0JI85</accession>
<evidence type="ECO:0000256" key="2">
    <source>
        <dbReference type="ARBA" id="ARBA00007288"/>
    </source>
</evidence>
<comment type="subunit">
    <text evidence="4">Interacts with the cannabinoid receptor CNR1 (via C-terminus). Does not interact with cannabinoid receptor CNR2.</text>
</comment>
<evidence type="ECO:0000256" key="3">
    <source>
        <dbReference type="ARBA" id="ARBA00015651"/>
    </source>
</evidence>
<comment type="similarity">
    <text evidence="2">Belongs to the CNRIP family.</text>
</comment>
<proteinExistence type="inferred from homology"/>
<evidence type="ECO:0000313" key="6">
    <source>
        <dbReference type="Proteomes" id="UP001519460"/>
    </source>
</evidence>
<comment type="caution">
    <text evidence="5">The sequence shown here is derived from an EMBL/GenBank/DDBJ whole genome shotgun (WGS) entry which is preliminary data.</text>
</comment>
<gene>
    <name evidence="5" type="ORF">BaRGS_00034077</name>
</gene>
<dbReference type="PANTHER" id="PTHR31952">
    <property type="entry name" value="CB1 CANNABINOID RECEPTOR-INTERACTING PROTEIN 1"/>
    <property type="match status" value="1"/>
</dbReference>
<keyword evidence="6" id="KW-1185">Reference proteome</keyword>
<dbReference type="Pfam" id="PF15043">
    <property type="entry name" value="CNRIP1"/>
    <property type="match status" value="1"/>
</dbReference>
<protein>
    <recommendedName>
        <fullName evidence="3">CB1 cannabinoid receptor-interacting protein 1</fullName>
    </recommendedName>
</protein>
<dbReference type="EMBL" id="JACVVK020000428">
    <property type="protein sequence ID" value="KAK7474712.1"/>
    <property type="molecule type" value="Genomic_DNA"/>
</dbReference>
<reference evidence="5 6" key="1">
    <citation type="journal article" date="2023" name="Sci. Data">
        <title>Genome assembly of the Korean intertidal mud-creeper Batillaria attramentaria.</title>
        <authorList>
            <person name="Patra A.K."/>
            <person name="Ho P.T."/>
            <person name="Jun S."/>
            <person name="Lee S.J."/>
            <person name="Kim Y."/>
            <person name="Won Y.J."/>
        </authorList>
    </citation>
    <scope>NUCLEOTIDE SEQUENCE [LARGE SCALE GENOMIC DNA]</scope>
    <source>
        <strain evidence="5">Wonlab-2016</strain>
    </source>
</reference>
<evidence type="ECO:0000313" key="5">
    <source>
        <dbReference type="EMBL" id="KAK7474712.1"/>
    </source>
</evidence>
<evidence type="ECO:0000256" key="1">
    <source>
        <dbReference type="ARBA" id="ARBA00003884"/>
    </source>
</evidence>
<evidence type="ECO:0000256" key="4">
    <source>
        <dbReference type="ARBA" id="ARBA00026030"/>
    </source>
</evidence>
<comment type="function">
    <text evidence="1">Suppresses cannabinoid receptor CNR1-mediated tonic inhibition of voltage-gated calcium channels.</text>
</comment>
<organism evidence="5 6">
    <name type="scientific">Batillaria attramentaria</name>
    <dbReference type="NCBI Taxonomy" id="370345"/>
    <lineage>
        <taxon>Eukaryota</taxon>
        <taxon>Metazoa</taxon>
        <taxon>Spiralia</taxon>
        <taxon>Lophotrochozoa</taxon>
        <taxon>Mollusca</taxon>
        <taxon>Gastropoda</taxon>
        <taxon>Caenogastropoda</taxon>
        <taxon>Sorbeoconcha</taxon>
        <taxon>Cerithioidea</taxon>
        <taxon>Batillariidae</taxon>
        <taxon>Batillaria</taxon>
    </lineage>
</organism>
<dbReference type="PANTHER" id="PTHR31952:SF1">
    <property type="entry name" value="CB1 CANNABINOID RECEPTOR-INTERACTING PROTEIN 1"/>
    <property type="match status" value="1"/>
</dbReference>